<reference evidence="3 5" key="2">
    <citation type="journal article" date="2013" name="Nature">
        <title>Insights into bilaterian evolution from three spiralian genomes.</title>
        <authorList>
            <person name="Simakov O."/>
            <person name="Marletaz F."/>
            <person name="Cho S.J."/>
            <person name="Edsinger-Gonzales E."/>
            <person name="Havlak P."/>
            <person name="Hellsten U."/>
            <person name="Kuo D.H."/>
            <person name="Larsson T."/>
            <person name="Lv J."/>
            <person name="Arendt D."/>
            <person name="Savage R."/>
            <person name="Osoegawa K."/>
            <person name="de Jong P."/>
            <person name="Grimwood J."/>
            <person name="Chapman J.A."/>
            <person name="Shapiro H."/>
            <person name="Aerts A."/>
            <person name="Otillar R.P."/>
            <person name="Terry A.Y."/>
            <person name="Boore J.L."/>
            <person name="Grigoriev I.V."/>
            <person name="Lindberg D.R."/>
            <person name="Seaver E.C."/>
            <person name="Weisblat D.A."/>
            <person name="Putnam N.H."/>
            <person name="Rokhsar D.S."/>
        </authorList>
    </citation>
    <scope>NUCLEOTIDE SEQUENCE</scope>
</reference>
<dbReference type="RefSeq" id="XP_009011718.1">
    <property type="nucleotide sequence ID" value="XM_009013470.1"/>
</dbReference>
<dbReference type="HOGENOM" id="CLU_706519_0_0_1"/>
<keyword evidence="2" id="KW-1133">Transmembrane helix</keyword>
<accession>T1EZQ3</accession>
<feature type="compositionally biased region" description="Basic and acidic residues" evidence="1">
    <location>
        <begin position="302"/>
        <end position="311"/>
    </location>
</feature>
<evidence type="ECO:0008006" key="6">
    <source>
        <dbReference type="Google" id="ProtNLM"/>
    </source>
</evidence>
<sequence>MARTLCINLSNLFLCKLSGVLKKIWNEKSQMLSFGCGDKEQIIILASSFNANIANKKALQKKCQTECLNDIVLRECSGRTECHLSYDALLQGSIMQRCPNASKSGNIIIEYICEHHEIYNKTGKHIESNIMENLNITSTKFDGRATKHGLEKSRMFFKRKRVSPKREVRQNLTVNKEKFILYLIIFIFIGVWTVTMAIIYRLGQLLEKEKRKATTNNNNKNGNKALIEQQQIDQTADNYHSPGNWRNTESESSTADDRTLRDDEHGDMSNMERSDSRNIMCSNIMSADDRSSKESNTAKMSIENDDKDNTADKAILQSTSSPESSIMNESTTHQATIISQPSYINANIPLPSPPTSLMFERSSPLQSADANDPSNFTDAEIINYIPIDNDN</sequence>
<evidence type="ECO:0000256" key="1">
    <source>
        <dbReference type="SAM" id="MobiDB-lite"/>
    </source>
</evidence>
<dbReference type="EnsemblMetazoa" id="HelroT167722">
    <property type="protein sequence ID" value="HelroP167722"/>
    <property type="gene ID" value="HelroG167722"/>
</dbReference>
<dbReference type="AlphaFoldDB" id="T1EZQ3"/>
<feature type="compositionally biased region" description="Polar residues" evidence="1">
    <location>
        <begin position="244"/>
        <end position="253"/>
    </location>
</feature>
<feature type="transmembrane region" description="Helical" evidence="2">
    <location>
        <begin position="179"/>
        <end position="202"/>
    </location>
</feature>
<evidence type="ECO:0000313" key="4">
    <source>
        <dbReference type="EnsemblMetazoa" id="HelroP167722"/>
    </source>
</evidence>
<name>T1EZQ3_HELRO</name>
<dbReference type="Proteomes" id="UP000015101">
    <property type="component" value="Unassembled WGS sequence"/>
</dbReference>
<evidence type="ECO:0000256" key="2">
    <source>
        <dbReference type="SAM" id="Phobius"/>
    </source>
</evidence>
<dbReference type="EMBL" id="KB095905">
    <property type="protein sequence ID" value="ESO09904.1"/>
    <property type="molecule type" value="Genomic_DNA"/>
</dbReference>
<dbReference type="GeneID" id="20202053"/>
<proteinExistence type="predicted"/>
<dbReference type="InParanoid" id="T1EZQ3"/>
<keyword evidence="2" id="KW-0812">Transmembrane</keyword>
<dbReference type="EMBL" id="AMQM01002834">
    <property type="status" value="NOT_ANNOTATED_CDS"/>
    <property type="molecule type" value="Genomic_DNA"/>
</dbReference>
<dbReference type="KEGG" id="hro:HELRODRAFT_167722"/>
<keyword evidence="5" id="KW-1185">Reference proteome</keyword>
<gene>
    <name evidence="4" type="primary">20202053</name>
    <name evidence="3" type="ORF">HELRODRAFT_167722</name>
</gene>
<reference evidence="4" key="3">
    <citation type="submission" date="2015-06" db="UniProtKB">
        <authorList>
            <consortium name="EnsemblMetazoa"/>
        </authorList>
    </citation>
    <scope>IDENTIFICATION</scope>
</reference>
<feature type="compositionally biased region" description="Basic and acidic residues" evidence="1">
    <location>
        <begin position="255"/>
        <end position="276"/>
    </location>
</feature>
<reference evidence="5" key="1">
    <citation type="submission" date="2012-12" db="EMBL/GenBank/DDBJ databases">
        <authorList>
            <person name="Hellsten U."/>
            <person name="Grimwood J."/>
            <person name="Chapman J.A."/>
            <person name="Shapiro H."/>
            <person name="Aerts A."/>
            <person name="Otillar R.P."/>
            <person name="Terry A.Y."/>
            <person name="Boore J.L."/>
            <person name="Simakov O."/>
            <person name="Marletaz F."/>
            <person name="Cho S.-J."/>
            <person name="Edsinger-Gonzales E."/>
            <person name="Havlak P."/>
            <person name="Kuo D.-H."/>
            <person name="Larsson T."/>
            <person name="Lv J."/>
            <person name="Arendt D."/>
            <person name="Savage R."/>
            <person name="Osoegawa K."/>
            <person name="de Jong P."/>
            <person name="Lindberg D.R."/>
            <person name="Seaver E.C."/>
            <person name="Weisblat D.A."/>
            <person name="Putnam N.H."/>
            <person name="Grigoriev I.V."/>
            <person name="Rokhsar D.S."/>
        </authorList>
    </citation>
    <scope>NUCLEOTIDE SEQUENCE</scope>
</reference>
<dbReference type="CTD" id="20202053"/>
<evidence type="ECO:0000313" key="5">
    <source>
        <dbReference type="Proteomes" id="UP000015101"/>
    </source>
</evidence>
<organism evidence="4 5">
    <name type="scientific">Helobdella robusta</name>
    <name type="common">Californian leech</name>
    <dbReference type="NCBI Taxonomy" id="6412"/>
    <lineage>
        <taxon>Eukaryota</taxon>
        <taxon>Metazoa</taxon>
        <taxon>Spiralia</taxon>
        <taxon>Lophotrochozoa</taxon>
        <taxon>Annelida</taxon>
        <taxon>Clitellata</taxon>
        <taxon>Hirudinea</taxon>
        <taxon>Rhynchobdellida</taxon>
        <taxon>Glossiphoniidae</taxon>
        <taxon>Helobdella</taxon>
    </lineage>
</organism>
<keyword evidence="2" id="KW-0472">Membrane</keyword>
<feature type="region of interest" description="Disordered" evidence="1">
    <location>
        <begin position="237"/>
        <end position="311"/>
    </location>
</feature>
<protein>
    <recommendedName>
        <fullName evidence="6">SUEL-type lectin domain-containing protein</fullName>
    </recommendedName>
</protein>
<evidence type="ECO:0000313" key="3">
    <source>
        <dbReference type="EMBL" id="ESO09904.1"/>
    </source>
</evidence>